<dbReference type="AlphaFoldDB" id="A0A7S0FV28"/>
<dbReference type="EMBL" id="HBEG01041576">
    <property type="protein sequence ID" value="CAD8381667.1"/>
    <property type="molecule type" value="Transcribed_RNA"/>
</dbReference>
<proteinExistence type="predicted"/>
<evidence type="ECO:0000259" key="2">
    <source>
        <dbReference type="PROSITE" id="PS50222"/>
    </source>
</evidence>
<dbReference type="CDD" id="cd00051">
    <property type="entry name" value="EFh"/>
    <property type="match status" value="1"/>
</dbReference>
<evidence type="ECO:0000256" key="1">
    <source>
        <dbReference type="ARBA" id="ARBA00022837"/>
    </source>
</evidence>
<name>A0A7S0FV28_9DINO</name>
<gene>
    <name evidence="3" type="ORF">PBAH0796_LOCUS25411</name>
</gene>
<organism evidence="3">
    <name type="scientific">Pyrodinium bahamense</name>
    <dbReference type="NCBI Taxonomy" id="73915"/>
    <lineage>
        <taxon>Eukaryota</taxon>
        <taxon>Sar</taxon>
        <taxon>Alveolata</taxon>
        <taxon>Dinophyceae</taxon>
        <taxon>Gonyaulacales</taxon>
        <taxon>Pyrocystaceae</taxon>
        <taxon>Pyrodinium</taxon>
    </lineage>
</organism>
<dbReference type="Gene3D" id="1.10.238.10">
    <property type="entry name" value="EF-hand"/>
    <property type="match status" value="1"/>
</dbReference>
<sequence>MEVEVPPPTPPVTYVRAAILARRFRLDAREVMRILKAFGSGPEAMGMEEFRCAMCRVFDVGEVRKDTLDSAFEAAGCGSGIDVERLLAWYVQNMFTEVNALKASPDQVANDDRVSELAKRHQCRVCTVDRAQFQFQRFDQDRSGDIDFEEFQELVPKLLHTPSSGDVGERRIRTLFGEADTDKNGSVDFPEFTAWYLQYVNPEGPNSNAAKSGAVDAFHGSHYPSIQRRMFEGVQQPQRRRSL</sequence>
<dbReference type="InterPro" id="IPR011992">
    <property type="entry name" value="EF-hand-dom_pair"/>
</dbReference>
<accession>A0A7S0FV28</accession>
<protein>
    <recommendedName>
        <fullName evidence="2">EF-hand domain-containing protein</fullName>
    </recommendedName>
</protein>
<evidence type="ECO:0000313" key="3">
    <source>
        <dbReference type="EMBL" id="CAD8381667.1"/>
    </source>
</evidence>
<reference evidence="3" key="1">
    <citation type="submission" date="2021-01" db="EMBL/GenBank/DDBJ databases">
        <authorList>
            <person name="Corre E."/>
            <person name="Pelletier E."/>
            <person name="Niang G."/>
            <person name="Scheremetjew M."/>
            <person name="Finn R."/>
            <person name="Kale V."/>
            <person name="Holt S."/>
            <person name="Cochrane G."/>
            <person name="Meng A."/>
            <person name="Brown T."/>
            <person name="Cohen L."/>
        </authorList>
    </citation>
    <scope>NUCLEOTIDE SEQUENCE</scope>
    <source>
        <strain evidence="3">Pbaha01</strain>
    </source>
</reference>
<dbReference type="GO" id="GO:0005509">
    <property type="term" value="F:calcium ion binding"/>
    <property type="evidence" value="ECO:0007669"/>
    <property type="project" value="InterPro"/>
</dbReference>
<keyword evidence="1" id="KW-0106">Calcium</keyword>
<dbReference type="SUPFAM" id="SSF47473">
    <property type="entry name" value="EF-hand"/>
    <property type="match status" value="1"/>
</dbReference>
<dbReference type="SMART" id="SM00054">
    <property type="entry name" value="EFh"/>
    <property type="match status" value="2"/>
</dbReference>
<dbReference type="PROSITE" id="PS00018">
    <property type="entry name" value="EF_HAND_1"/>
    <property type="match status" value="2"/>
</dbReference>
<dbReference type="InterPro" id="IPR018247">
    <property type="entry name" value="EF_Hand_1_Ca_BS"/>
</dbReference>
<feature type="domain" description="EF-hand" evidence="2">
    <location>
        <begin position="126"/>
        <end position="161"/>
    </location>
</feature>
<dbReference type="InterPro" id="IPR002048">
    <property type="entry name" value="EF_hand_dom"/>
</dbReference>
<dbReference type="Pfam" id="PF13499">
    <property type="entry name" value="EF-hand_7"/>
    <property type="match status" value="1"/>
</dbReference>
<feature type="domain" description="EF-hand" evidence="2">
    <location>
        <begin position="167"/>
        <end position="202"/>
    </location>
</feature>
<dbReference type="PROSITE" id="PS50222">
    <property type="entry name" value="EF_HAND_2"/>
    <property type="match status" value="2"/>
</dbReference>